<protein>
    <submittedName>
        <fullName evidence="8">PTS system, cellobiose-specific IIA component</fullName>
    </submittedName>
</protein>
<keyword evidence="9" id="KW-1185">Reference proteome</keyword>
<evidence type="ECO:0000256" key="6">
    <source>
        <dbReference type="PIRSR" id="PIRSR000699-2"/>
    </source>
</evidence>
<dbReference type="PROSITE" id="PS51095">
    <property type="entry name" value="PTS_EIIA_TYPE_3"/>
    <property type="match status" value="1"/>
</dbReference>
<evidence type="ECO:0000313" key="9">
    <source>
        <dbReference type="Proteomes" id="UP000198948"/>
    </source>
</evidence>
<dbReference type="GO" id="GO:0009401">
    <property type="term" value="P:phosphoenolpyruvate-dependent sugar phosphotransferase system"/>
    <property type="evidence" value="ECO:0007669"/>
    <property type="project" value="UniProtKB-KW"/>
</dbReference>
<proteinExistence type="predicted"/>
<keyword evidence="6" id="KW-0479">Metal-binding</keyword>
<dbReference type="GO" id="GO:0016740">
    <property type="term" value="F:transferase activity"/>
    <property type="evidence" value="ECO:0007669"/>
    <property type="project" value="UniProtKB-KW"/>
</dbReference>
<dbReference type="AlphaFoldDB" id="A0A1H9SMU6"/>
<dbReference type="InterPro" id="IPR003188">
    <property type="entry name" value="PTS_IIA_lac/cel"/>
</dbReference>
<accession>A0A1H9SMU6</accession>
<feature type="active site" description="Tele-phosphohistidine intermediate" evidence="5">
    <location>
        <position position="73"/>
    </location>
</feature>
<evidence type="ECO:0000256" key="1">
    <source>
        <dbReference type="ARBA" id="ARBA00022448"/>
    </source>
</evidence>
<dbReference type="Pfam" id="PF02255">
    <property type="entry name" value="PTS_IIA"/>
    <property type="match status" value="1"/>
</dbReference>
<reference evidence="8 9" key="1">
    <citation type="submission" date="2016-10" db="EMBL/GenBank/DDBJ databases">
        <authorList>
            <person name="de Groot N.N."/>
        </authorList>
    </citation>
    <scope>NUCLEOTIDE SEQUENCE [LARGE SCALE GENOMIC DNA]</scope>
    <source>
        <strain evidence="8 9">DSM 13760</strain>
    </source>
</reference>
<evidence type="ECO:0000256" key="4">
    <source>
        <dbReference type="ARBA" id="ARBA00022683"/>
    </source>
</evidence>
<evidence type="ECO:0000256" key="3">
    <source>
        <dbReference type="ARBA" id="ARBA00022679"/>
    </source>
</evidence>
<evidence type="ECO:0000313" key="8">
    <source>
        <dbReference type="EMBL" id="SER86340.1"/>
    </source>
</evidence>
<dbReference type="GO" id="GO:0046872">
    <property type="term" value="F:metal ion binding"/>
    <property type="evidence" value="ECO:0007669"/>
    <property type="project" value="UniProtKB-KW"/>
</dbReference>
<dbReference type="InterPro" id="IPR036542">
    <property type="entry name" value="PTS_IIA_lac/cel_sf"/>
</dbReference>
<gene>
    <name evidence="8" type="ORF">SAMN04488559_10841</name>
</gene>
<dbReference type="Proteomes" id="UP000198948">
    <property type="component" value="Unassembled WGS sequence"/>
</dbReference>
<sequence length="110" mass="12273">MEETIMNIILHAGDARSKSLLAIKAAKNQDFEKAHELLEDARKSSVSAHKSQTALIQKEVSGEPQEVSLLMVHAQDHLMTALAIKDIAIEMTSYIESVEERFAKLERGEK</sequence>
<keyword evidence="3" id="KW-0808">Transferase</keyword>
<keyword evidence="4" id="KW-0598">Phosphotransferase system</keyword>
<keyword evidence="6" id="KW-0460">Magnesium</keyword>
<comment type="cofactor">
    <cofactor evidence="6">
        <name>Mg(2+)</name>
        <dbReference type="ChEBI" id="CHEBI:18420"/>
    </cofactor>
    <text evidence="6">Binds 1 Mg(2+) ion per trimer.</text>
</comment>
<dbReference type="PANTHER" id="PTHR34382">
    <property type="entry name" value="PTS SYSTEM N,N'-DIACETYLCHITOBIOSE-SPECIFIC EIIA COMPONENT"/>
    <property type="match status" value="1"/>
</dbReference>
<dbReference type="OrthoDB" id="350602at2"/>
<dbReference type="Gene3D" id="1.20.58.80">
    <property type="entry name" value="Phosphotransferase system, lactose/cellobiose-type IIA subunit"/>
    <property type="match status" value="1"/>
</dbReference>
<dbReference type="CDD" id="cd00215">
    <property type="entry name" value="PTS_IIA_lac"/>
    <property type="match status" value="1"/>
</dbReference>
<evidence type="ECO:0000256" key="2">
    <source>
        <dbReference type="ARBA" id="ARBA00022597"/>
    </source>
</evidence>
<dbReference type="PANTHER" id="PTHR34382:SF7">
    <property type="entry name" value="PTS SYSTEM N,N'-DIACETYLCHITOBIOSE-SPECIFIC EIIA COMPONENT"/>
    <property type="match status" value="1"/>
</dbReference>
<dbReference type="SUPFAM" id="SSF46973">
    <property type="entry name" value="Enzyme IIa from lactose specific PTS, IIa-lac"/>
    <property type="match status" value="1"/>
</dbReference>
<organism evidence="8 9">
    <name type="scientific">Isobaculum melis</name>
    <dbReference type="NCBI Taxonomy" id="142588"/>
    <lineage>
        <taxon>Bacteria</taxon>
        <taxon>Bacillati</taxon>
        <taxon>Bacillota</taxon>
        <taxon>Bacilli</taxon>
        <taxon>Lactobacillales</taxon>
        <taxon>Carnobacteriaceae</taxon>
        <taxon>Isobaculum</taxon>
    </lineage>
</organism>
<dbReference type="PIRSF" id="PIRSF000699">
    <property type="entry name" value="PTS_IILac_III"/>
    <property type="match status" value="1"/>
</dbReference>
<dbReference type="RefSeq" id="WP_092652004.1">
    <property type="nucleotide sequence ID" value="NZ_FOHA01000008.1"/>
</dbReference>
<dbReference type="STRING" id="142588.SAMN04488559_10841"/>
<evidence type="ECO:0000256" key="7">
    <source>
        <dbReference type="PROSITE-ProRule" id="PRU00418"/>
    </source>
</evidence>
<feature type="binding site" evidence="6">
    <location>
        <position position="76"/>
    </location>
    <ligand>
        <name>Mg(2+)</name>
        <dbReference type="ChEBI" id="CHEBI:18420"/>
        <note>ligand shared between all trimeric partners</note>
    </ligand>
</feature>
<evidence type="ECO:0000256" key="5">
    <source>
        <dbReference type="PIRSR" id="PIRSR000699-1"/>
    </source>
</evidence>
<keyword evidence="2" id="KW-0762">Sugar transport</keyword>
<keyword evidence="1" id="KW-0813">Transport</keyword>
<dbReference type="EMBL" id="FOHA01000008">
    <property type="protein sequence ID" value="SER86340.1"/>
    <property type="molecule type" value="Genomic_DNA"/>
</dbReference>
<name>A0A1H9SMU6_9LACT</name>
<feature type="modified residue" description="Phosphohistidine; by HPr" evidence="7">
    <location>
        <position position="73"/>
    </location>
</feature>